<sequence>MEKNNSVSICMAVYNGEKYIQGQLISILDQLNEGDEIIVVNDFSKDNTVDIIKSFQHPQIKIFENEKNMGHVKSFERAIALSQNEFIFLSDQDDLWMPNKIKFFKEYLDKNNVQLVSSSFICFDNDYNINNDKIYKLDKNASNKYFENIVRIFLGNIPYFGCAMGFRRDFLKVILPFPDYIEAHDLWIGMASNIIKSNLHIEENSILHRIHNANATTSKRSIVKKINSRYIFLKSYIELNKRKKNL</sequence>
<accession>A0ABV7XSK7</accession>
<evidence type="ECO:0000313" key="3">
    <source>
        <dbReference type="Proteomes" id="UP001595735"/>
    </source>
</evidence>
<feature type="domain" description="Glycosyltransferase 2-like" evidence="1">
    <location>
        <begin position="8"/>
        <end position="173"/>
    </location>
</feature>
<comment type="caution">
    <text evidence="2">The sequence shown here is derived from an EMBL/GenBank/DDBJ whole genome shotgun (WGS) entry which is preliminary data.</text>
</comment>
<proteinExistence type="predicted"/>
<name>A0ABV7XSK7_9FLAO</name>
<keyword evidence="2" id="KW-0328">Glycosyltransferase</keyword>
<organism evidence="2 3">
    <name type="scientific">Chryseobacterium tructae</name>
    <dbReference type="NCBI Taxonomy" id="1037380"/>
    <lineage>
        <taxon>Bacteria</taxon>
        <taxon>Pseudomonadati</taxon>
        <taxon>Bacteroidota</taxon>
        <taxon>Flavobacteriia</taxon>
        <taxon>Flavobacteriales</taxon>
        <taxon>Weeksellaceae</taxon>
        <taxon>Chryseobacterium group</taxon>
        <taxon>Chryseobacterium</taxon>
    </lineage>
</organism>
<dbReference type="RefSeq" id="WP_290296159.1">
    <property type="nucleotide sequence ID" value="NZ_JAUFQR010000001.1"/>
</dbReference>
<keyword evidence="2" id="KW-0808">Transferase</keyword>
<dbReference type="InterPro" id="IPR029044">
    <property type="entry name" value="Nucleotide-diphossugar_trans"/>
</dbReference>
<dbReference type="Gene3D" id="3.90.550.10">
    <property type="entry name" value="Spore Coat Polysaccharide Biosynthesis Protein SpsA, Chain A"/>
    <property type="match status" value="1"/>
</dbReference>
<dbReference type="GO" id="GO:0016757">
    <property type="term" value="F:glycosyltransferase activity"/>
    <property type="evidence" value="ECO:0007669"/>
    <property type="project" value="UniProtKB-KW"/>
</dbReference>
<dbReference type="PANTHER" id="PTHR22916:SF3">
    <property type="entry name" value="UDP-GLCNAC:BETAGAL BETA-1,3-N-ACETYLGLUCOSAMINYLTRANSFERASE-LIKE PROTEIN 1"/>
    <property type="match status" value="1"/>
</dbReference>
<dbReference type="PANTHER" id="PTHR22916">
    <property type="entry name" value="GLYCOSYLTRANSFERASE"/>
    <property type="match status" value="1"/>
</dbReference>
<gene>
    <name evidence="2" type="ORF">ACFONJ_08425</name>
</gene>
<dbReference type="InterPro" id="IPR001173">
    <property type="entry name" value="Glyco_trans_2-like"/>
</dbReference>
<dbReference type="EC" id="2.4.-.-" evidence="2"/>
<evidence type="ECO:0000259" key="1">
    <source>
        <dbReference type="Pfam" id="PF00535"/>
    </source>
</evidence>
<dbReference type="Proteomes" id="UP001595735">
    <property type="component" value="Unassembled WGS sequence"/>
</dbReference>
<keyword evidence="3" id="KW-1185">Reference proteome</keyword>
<dbReference type="SUPFAM" id="SSF53448">
    <property type="entry name" value="Nucleotide-diphospho-sugar transferases"/>
    <property type="match status" value="1"/>
</dbReference>
<dbReference type="Pfam" id="PF00535">
    <property type="entry name" value="Glycos_transf_2"/>
    <property type="match status" value="1"/>
</dbReference>
<dbReference type="EMBL" id="JBHRYO010000002">
    <property type="protein sequence ID" value="MFC3755986.1"/>
    <property type="molecule type" value="Genomic_DNA"/>
</dbReference>
<protein>
    <submittedName>
        <fullName evidence="2">Glycosyltransferase</fullName>
        <ecNumber evidence="2">2.4.-.-</ecNumber>
    </submittedName>
</protein>
<evidence type="ECO:0000313" key="2">
    <source>
        <dbReference type="EMBL" id="MFC3755986.1"/>
    </source>
</evidence>
<reference evidence="3" key="1">
    <citation type="journal article" date="2019" name="Int. J. Syst. Evol. Microbiol.">
        <title>The Global Catalogue of Microorganisms (GCM) 10K type strain sequencing project: providing services to taxonomists for standard genome sequencing and annotation.</title>
        <authorList>
            <consortium name="The Broad Institute Genomics Platform"/>
            <consortium name="The Broad Institute Genome Sequencing Center for Infectious Disease"/>
            <person name="Wu L."/>
            <person name="Ma J."/>
        </authorList>
    </citation>
    <scope>NUCLEOTIDE SEQUENCE [LARGE SCALE GENOMIC DNA]</scope>
    <source>
        <strain evidence="3">CECT 7798</strain>
    </source>
</reference>